<protein>
    <submittedName>
        <fullName evidence="1">Uncharacterized protein</fullName>
    </submittedName>
</protein>
<dbReference type="PANTHER" id="PTHR48165:SF1">
    <property type="entry name" value="TRANSMEMBRANE PROTEIN"/>
    <property type="match status" value="1"/>
</dbReference>
<dbReference type="Proteomes" id="UP000017836">
    <property type="component" value="Unassembled WGS sequence"/>
</dbReference>
<reference evidence="2" key="1">
    <citation type="journal article" date="2013" name="Science">
        <title>The Amborella genome and the evolution of flowering plants.</title>
        <authorList>
            <consortium name="Amborella Genome Project"/>
        </authorList>
    </citation>
    <scope>NUCLEOTIDE SEQUENCE [LARGE SCALE GENOMIC DNA]</scope>
</reference>
<dbReference type="EMBL" id="KI392237">
    <property type="protein sequence ID" value="ERN18298.1"/>
    <property type="molecule type" value="Genomic_DNA"/>
</dbReference>
<proteinExistence type="predicted"/>
<dbReference type="HOGENOM" id="CLU_2323753_0_0_1"/>
<keyword evidence="2" id="KW-1185">Reference proteome</keyword>
<dbReference type="PANTHER" id="PTHR48165">
    <property type="entry name" value="BNAC03G44900D PROTEIN"/>
    <property type="match status" value="1"/>
</dbReference>
<evidence type="ECO:0000313" key="1">
    <source>
        <dbReference type="EMBL" id="ERN18298.1"/>
    </source>
</evidence>
<dbReference type="AlphaFoldDB" id="U5DD08"/>
<sequence>MWSLLLAMCKSLKGSSRVVDESNIAVAPVNLPEIQPEIGRNPWKSGFLSIFRAPLAVLACVSRHEGDFPGEFPASWPESRDGVWFSGEIPRISEMNYLMVRDSMRYAIFV</sequence>
<accession>U5DD08</accession>
<dbReference type="eggNOG" id="ENOG502S5AW">
    <property type="taxonomic scope" value="Eukaryota"/>
</dbReference>
<gene>
    <name evidence="1" type="ORF">AMTR_s00055p00169650</name>
</gene>
<name>U5DD08_AMBTC</name>
<dbReference type="Gramene" id="ERN18298">
    <property type="protein sequence ID" value="ERN18298"/>
    <property type="gene ID" value="AMTR_s00055p00169650"/>
</dbReference>
<evidence type="ECO:0000313" key="2">
    <source>
        <dbReference type="Proteomes" id="UP000017836"/>
    </source>
</evidence>
<organism evidence="1 2">
    <name type="scientific">Amborella trichopoda</name>
    <dbReference type="NCBI Taxonomy" id="13333"/>
    <lineage>
        <taxon>Eukaryota</taxon>
        <taxon>Viridiplantae</taxon>
        <taxon>Streptophyta</taxon>
        <taxon>Embryophyta</taxon>
        <taxon>Tracheophyta</taxon>
        <taxon>Spermatophyta</taxon>
        <taxon>Magnoliopsida</taxon>
        <taxon>Amborellales</taxon>
        <taxon>Amborellaceae</taxon>
        <taxon>Amborella</taxon>
    </lineage>
</organism>